<dbReference type="AlphaFoldDB" id="A0A2X0KJR2"/>
<feature type="compositionally biased region" description="Low complexity" evidence="1">
    <location>
        <begin position="661"/>
        <end position="681"/>
    </location>
</feature>
<feature type="region of interest" description="Disordered" evidence="1">
    <location>
        <begin position="719"/>
        <end position="782"/>
    </location>
</feature>
<protein>
    <submittedName>
        <fullName evidence="2">BZ3500_MvSof-1268-A1-R1_Chr1-1g00949 protein</fullName>
    </submittedName>
</protein>
<feature type="compositionally biased region" description="Pro residues" evidence="1">
    <location>
        <begin position="261"/>
        <end position="276"/>
    </location>
</feature>
<reference evidence="3" key="1">
    <citation type="submission" date="2016-10" db="EMBL/GenBank/DDBJ databases">
        <authorList>
            <person name="Jeantristanb JTB J.-T."/>
            <person name="Ricardo R."/>
        </authorList>
    </citation>
    <scope>NUCLEOTIDE SEQUENCE [LARGE SCALE GENOMIC DNA]</scope>
</reference>
<organism evidence="2 3">
    <name type="scientific">Microbotryum saponariae</name>
    <dbReference type="NCBI Taxonomy" id="289078"/>
    <lineage>
        <taxon>Eukaryota</taxon>
        <taxon>Fungi</taxon>
        <taxon>Dikarya</taxon>
        <taxon>Basidiomycota</taxon>
        <taxon>Pucciniomycotina</taxon>
        <taxon>Microbotryomycetes</taxon>
        <taxon>Microbotryales</taxon>
        <taxon>Microbotryaceae</taxon>
        <taxon>Microbotryum</taxon>
    </lineage>
</organism>
<feature type="compositionally biased region" description="Pro residues" evidence="1">
    <location>
        <begin position="237"/>
        <end position="248"/>
    </location>
</feature>
<feature type="compositionally biased region" description="Low complexity" evidence="1">
    <location>
        <begin position="432"/>
        <end position="443"/>
    </location>
</feature>
<dbReference type="STRING" id="289078.A0A2X0KJR2"/>
<feature type="compositionally biased region" description="Low complexity" evidence="1">
    <location>
        <begin position="134"/>
        <end position="151"/>
    </location>
</feature>
<gene>
    <name evidence="2" type="ORF">BZ3500_MVSOF-1268-A1-R1_CHR1-1G00949</name>
</gene>
<feature type="compositionally biased region" description="Polar residues" evidence="1">
    <location>
        <begin position="1"/>
        <end position="24"/>
    </location>
</feature>
<feature type="compositionally biased region" description="Low complexity" evidence="1">
    <location>
        <begin position="727"/>
        <end position="736"/>
    </location>
</feature>
<dbReference type="Proteomes" id="UP000249723">
    <property type="component" value="Unassembled WGS sequence"/>
</dbReference>
<feature type="compositionally biased region" description="Pro residues" evidence="1">
    <location>
        <begin position="152"/>
        <end position="164"/>
    </location>
</feature>
<feature type="region of interest" description="Disordered" evidence="1">
    <location>
        <begin position="1"/>
        <end position="66"/>
    </location>
</feature>
<accession>A0A2X0KJR2</accession>
<dbReference type="EMBL" id="FMWP01000013">
    <property type="protein sequence ID" value="SCZ89091.1"/>
    <property type="molecule type" value="Genomic_DNA"/>
</dbReference>
<feature type="compositionally biased region" description="Polar residues" evidence="1">
    <location>
        <begin position="626"/>
        <end position="639"/>
    </location>
</feature>
<feature type="compositionally biased region" description="Gly residues" evidence="1">
    <location>
        <begin position="385"/>
        <end position="395"/>
    </location>
</feature>
<feature type="compositionally biased region" description="Basic and acidic residues" evidence="1">
    <location>
        <begin position="761"/>
        <end position="782"/>
    </location>
</feature>
<feature type="compositionally biased region" description="Acidic residues" evidence="1">
    <location>
        <begin position="213"/>
        <end position="226"/>
    </location>
</feature>
<feature type="compositionally biased region" description="Basic and acidic residues" evidence="1">
    <location>
        <begin position="586"/>
        <end position="609"/>
    </location>
</feature>
<evidence type="ECO:0000256" key="1">
    <source>
        <dbReference type="SAM" id="MobiDB-lite"/>
    </source>
</evidence>
<feature type="compositionally biased region" description="Basic and acidic residues" evidence="1">
    <location>
        <begin position="741"/>
        <end position="750"/>
    </location>
</feature>
<feature type="compositionally biased region" description="Polar residues" evidence="1">
    <location>
        <begin position="568"/>
        <end position="579"/>
    </location>
</feature>
<evidence type="ECO:0000313" key="2">
    <source>
        <dbReference type="EMBL" id="SCZ89091.1"/>
    </source>
</evidence>
<name>A0A2X0KJR2_9BASI</name>
<feature type="compositionally biased region" description="Low complexity" evidence="1">
    <location>
        <begin position="396"/>
        <end position="405"/>
    </location>
</feature>
<feature type="compositionally biased region" description="Pro residues" evidence="1">
    <location>
        <begin position="327"/>
        <end position="340"/>
    </location>
</feature>
<feature type="compositionally biased region" description="Pro residues" evidence="1">
    <location>
        <begin position="300"/>
        <end position="315"/>
    </location>
</feature>
<feature type="region of interest" description="Disordered" evidence="1">
    <location>
        <begin position="503"/>
        <end position="685"/>
    </location>
</feature>
<evidence type="ECO:0000313" key="3">
    <source>
        <dbReference type="Proteomes" id="UP000249723"/>
    </source>
</evidence>
<proteinExistence type="predicted"/>
<feature type="compositionally biased region" description="Acidic residues" evidence="1">
    <location>
        <begin position="503"/>
        <end position="512"/>
    </location>
</feature>
<feature type="compositionally biased region" description="Low complexity" evidence="1">
    <location>
        <begin position="640"/>
        <end position="652"/>
    </location>
</feature>
<keyword evidence="3" id="KW-1185">Reference proteome</keyword>
<feature type="region of interest" description="Disordered" evidence="1">
    <location>
        <begin position="376"/>
        <end position="483"/>
    </location>
</feature>
<feature type="region of interest" description="Disordered" evidence="1">
    <location>
        <begin position="99"/>
        <end position="343"/>
    </location>
</feature>
<feature type="compositionally biased region" description="Acidic residues" evidence="1">
    <location>
        <begin position="525"/>
        <end position="544"/>
    </location>
</feature>
<feature type="compositionally biased region" description="Pro residues" evidence="1">
    <location>
        <begin position="464"/>
        <end position="474"/>
    </location>
</feature>
<feature type="compositionally biased region" description="Low complexity" evidence="1">
    <location>
        <begin position="513"/>
        <end position="523"/>
    </location>
</feature>
<dbReference type="OrthoDB" id="10594394at2759"/>
<sequence length="849" mass="89290">MLSPEQVATRSPTRSSSIRNQDLASSFRPDSLSAPAHDPVPVPIVETPPSTRIARRRSARSSVATRDVVLGSMTFEKHPKAGMVEEPIEMEVDTAEQLKNTHGQEEAVTALERPLSPPVEPVASTSPKVATATATSAEPSLPLPLASTSTSVPPPPPTSPPHPTPTVTEPGFKTAFTALDPDSSPLSDRESTPARTPSPSPSPRKVATKTITEVEEMAESLAEPEAEAPRGVDRLPTSPPPPPEPLPTPEQSTIVDTRLPEPLPGPIPTPTPPPAGPLQRLLNPVRPPIVPSLPVSPTTERPPPPERPTPPPPQTQSPVEAKVQVEPSPPLPKTTNPPPSNLKVMLPAQSIIRKTAQGGLSFKRLVDVPVELDRSGIEDGEQRGVGRGNALGSVGGEASVSSVSSNAMDVDSTGGKEQVVTLSGRPKRNYQTKGKGNAKTNTKVVEALPAPESEAQSNHIEPGPSEPAPAPVPTTPADSSVPEPIASVISLPTKTDNVEDIFNDDSGDEFEEVVGPKVGVKQVGEVDEDGEKDGQMEVEVEGEEGLPKLKLKLGGKGNKEPKEVKGSTPVSNATTTNKGSGMGKQIRQDKAREKQEAKGKEKDKPDPSPKKRSHPEPSVPGPSSKKLVTSASSKASTPLATVSTPGPTTTTTGNGGGGGTPSAAGVGSSGRPLPSSSSSSGIDLSKMNKIKSSVFHPQAKKKPNTVANPLAQFLAPKMAPGVGAAGSGKKASAMTAGKGGKGGEEEEGKRSRYGSGYEPATEEKHKEMAERRIREREERERSRGQGFNLLAQIDSMAAFEHKYRSMYAMRMNEARFVEDRPLPRAQTFGAVFSYFPSKVEEGDEVVGAM</sequence>